<feature type="domain" description="PiggyBac transposable element-derived protein" evidence="2">
    <location>
        <begin position="7"/>
        <end position="107"/>
    </location>
</feature>
<keyword evidence="4" id="KW-1185">Reference proteome</keyword>
<organism evidence="3 4">
    <name type="scientific">Dryococelus australis</name>
    <dbReference type="NCBI Taxonomy" id="614101"/>
    <lineage>
        <taxon>Eukaryota</taxon>
        <taxon>Metazoa</taxon>
        <taxon>Ecdysozoa</taxon>
        <taxon>Arthropoda</taxon>
        <taxon>Hexapoda</taxon>
        <taxon>Insecta</taxon>
        <taxon>Pterygota</taxon>
        <taxon>Neoptera</taxon>
        <taxon>Polyneoptera</taxon>
        <taxon>Phasmatodea</taxon>
        <taxon>Verophasmatodea</taxon>
        <taxon>Anareolatae</taxon>
        <taxon>Phasmatidae</taxon>
        <taxon>Eurycanthinae</taxon>
        <taxon>Dryococelus</taxon>
    </lineage>
</organism>
<protein>
    <recommendedName>
        <fullName evidence="2">PiggyBac transposable element-derived protein domain-containing protein</fullName>
    </recommendedName>
</protein>
<name>A0ABQ9GJR0_9NEOP</name>
<reference evidence="3 4" key="1">
    <citation type="submission" date="2023-02" db="EMBL/GenBank/DDBJ databases">
        <title>LHISI_Scaffold_Assembly.</title>
        <authorList>
            <person name="Stuart O.P."/>
            <person name="Cleave R."/>
            <person name="Magrath M.J.L."/>
            <person name="Mikheyev A.S."/>
        </authorList>
    </citation>
    <scope>NUCLEOTIDE SEQUENCE [LARGE SCALE GENOMIC DNA]</scope>
    <source>
        <strain evidence="3">Daus_M_001</strain>
        <tissue evidence="3">Leg muscle</tissue>
    </source>
</reference>
<accession>A0ABQ9GJR0</accession>
<dbReference type="PANTHER" id="PTHR46599">
    <property type="entry name" value="PIGGYBAC TRANSPOSABLE ELEMENT-DERIVED PROTEIN 4"/>
    <property type="match status" value="1"/>
</dbReference>
<evidence type="ECO:0000313" key="4">
    <source>
        <dbReference type="Proteomes" id="UP001159363"/>
    </source>
</evidence>
<comment type="caution">
    <text evidence="3">The sequence shown here is derived from an EMBL/GenBank/DDBJ whole genome shotgun (WGS) entry which is preliminary data.</text>
</comment>
<proteinExistence type="predicted"/>
<evidence type="ECO:0000259" key="2">
    <source>
        <dbReference type="Pfam" id="PF13843"/>
    </source>
</evidence>
<dbReference type="Proteomes" id="UP001159363">
    <property type="component" value="Chromosome 10"/>
</dbReference>
<feature type="signal peptide" evidence="1">
    <location>
        <begin position="1"/>
        <end position="21"/>
    </location>
</feature>
<dbReference type="EMBL" id="JARBHB010000011">
    <property type="protein sequence ID" value="KAJ8872257.1"/>
    <property type="molecule type" value="Genomic_DNA"/>
</dbReference>
<keyword evidence="1" id="KW-0732">Signal</keyword>
<dbReference type="InterPro" id="IPR029526">
    <property type="entry name" value="PGBD"/>
</dbReference>
<sequence>MPLKRVYVILLFICFDNLSDHEERKKMDPTAAITWVFEEFVKNCRVCYCIGEYACVDEMIVGFRGVCRMKVYIPNKPRKYGIKIMTLTDSKTHFFLNGYVYSEKAVTDEH</sequence>
<gene>
    <name evidence="3" type="ORF">PR048_025859</name>
</gene>
<dbReference type="Pfam" id="PF13843">
    <property type="entry name" value="DDE_Tnp_1_7"/>
    <property type="match status" value="1"/>
</dbReference>
<dbReference type="PANTHER" id="PTHR46599:SF6">
    <property type="entry name" value="DUAL SPECIFICITY PHOSPHATASE 26"/>
    <property type="match status" value="1"/>
</dbReference>
<evidence type="ECO:0000313" key="3">
    <source>
        <dbReference type="EMBL" id="KAJ8872257.1"/>
    </source>
</evidence>
<evidence type="ECO:0000256" key="1">
    <source>
        <dbReference type="SAM" id="SignalP"/>
    </source>
</evidence>
<feature type="chain" id="PRO_5046421040" description="PiggyBac transposable element-derived protein domain-containing protein" evidence="1">
    <location>
        <begin position="22"/>
        <end position="110"/>
    </location>
</feature>